<feature type="non-terminal residue" evidence="3">
    <location>
        <position position="1"/>
    </location>
</feature>
<dbReference type="PANTHER" id="PTHR19441:SF91">
    <property type="entry name" value="WAP DOMAIN-CONTAINING PROTEIN"/>
    <property type="match status" value="1"/>
</dbReference>
<dbReference type="Gene3D" id="4.10.75.10">
    <property type="entry name" value="Elafin-like"/>
    <property type="match status" value="1"/>
</dbReference>
<dbReference type="SUPFAM" id="SSF57256">
    <property type="entry name" value="Elafin-like"/>
    <property type="match status" value="1"/>
</dbReference>
<accession>A0A643C7N3</accession>
<evidence type="ECO:0000313" key="4">
    <source>
        <dbReference type="Proteomes" id="UP000437017"/>
    </source>
</evidence>
<dbReference type="AlphaFoldDB" id="A0A643C7N3"/>
<dbReference type="PANTHER" id="PTHR19441">
    <property type="entry name" value="WHEY ACDIC PROTEIN WAP"/>
    <property type="match status" value="1"/>
</dbReference>
<gene>
    <name evidence="3" type="ORF">E2I00_004578</name>
</gene>
<organism evidence="3 4">
    <name type="scientific">Balaenoptera physalus</name>
    <name type="common">Fin whale</name>
    <name type="synonym">Balaena physalus</name>
    <dbReference type="NCBI Taxonomy" id="9770"/>
    <lineage>
        <taxon>Eukaryota</taxon>
        <taxon>Metazoa</taxon>
        <taxon>Chordata</taxon>
        <taxon>Craniata</taxon>
        <taxon>Vertebrata</taxon>
        <taxon>Euteleostomi</taxon>
        <taxon>Mammalia</taxon>
        <taxon>Eutheria</taxon>
        <taxon>Laurasiatheria</taxon>
        <taxon>Artiodactyla</taxon>
        <taxon>Whippomorpha</taxon>
        <taxon>Cetacea</taxon>
        <taxon>Mysticeti</taxon>
        <taxon>Balaenopteridae</taxon>
        <taxon>Balaenoptera</taxon>
    </lineage>
</organism>
<dbReference type="InterPro" id="IPR036645">
    <property type="entry name" value="Elafin-like_sf"/>
</dbReference>
<reference evidence="3 4" key="1">
    <citation type="journal article" date="2019" name="PLoS ONE">
        <title>Genomic analyses reveal an absence of contemporary introgressive admixture between fin whales and blue whales, despite known hybrids.</title>
        <authorList>
            <person name="Westbury M.V."/>
            <person name="Petersen B."/>
            <person name="Lorenzen E.D."/>
        </authorList>
    </citation>
    <scope>NUCLEOTIDE SEQUENCE [LARGE SCALE GENOMIC DNA]</scope>
    <source>
        <strain evidence="3">FinWhale-01</strain>
    </source>
</reference>
<dbReference type="InterPro" id="IPR053758">
    <property type="entry name" value="CPA_Inhibitor_I44"/>
</dbReference>
<keyword evidence="1" id="KW-0646">Protease inhibitor</keyword>
<dbReference type="InterPro" id="IPR008197">
    <property type="entry name" value="WAP_dom"/>
</dbReference>
<proteinExistence type="predicted"/>
<dbReference type="GO" id="GO:0004867">
    <property type="term" value="F:serine-type endopeptidase inhibitor activity"/>
    <property type="evidence" value="ECO:0007669"/>
    <property type="project" value="TreeGrafter"/>
</dbReference>
<evidence type="ECO:0000256" key="1">
    <source>
        <dbReference type="ARBA" id="ARBA00022690"/>
    </source>
</evidence>
<name>A0A643C7N3_BALPH</name>
<dbReference type="EMBL" id="SGJD01002269">
    <property type="protein sequence ID" value="KAB0396110.1"/>
    <property type="molecule type" value="Genomic_DNA"/>
</dbReference>
<evidence type="ECO:0000313" key="3">
    <source>
        <dbReference type="EMBL" id="KAB0396110.1"/>
    </source>
</evidence>
<evidence type="ECO:0000259" key="2">
    <source>
        <dbReference type="PROSITE" id="PS51390"/>
    </source>
</evidence>
<feature type="domain" description="WAP" evidence="2">
    <location>
        <begin position="76"/>
        <end position="123"/>
    </location>
</feature>
<dbReference type="GO" id="GO:0045087">
    <property type="term" value="P:innate immune response"/>
    <property type="evidence" value="ECO:0007669"/>
    <property type="project" value="TreeGrafter"/>
</dbReference>
<dbReference type="PROSITE" id="PS51390">
    <property type="entry name" value="WAP"/>
    <property type="match status" value="1"/>
</dbReference>
<dbReference type="OrthoDB" id="6060011at2759"/>
<dbReference type="InterPro" id="IPR050514">
    <property type="entry name" value="WAP_four-disulfide_core"/>
</dbReference>
<dbReference type="GO" id="GO:0005615">
    <property type="term" value="C:extracellular space"/>
    <property type="evidence" value="ECO:0007669"/>
    <property type="project" value="TreeGrafter"/>
</dbReference>
<sequence length="141" mass="15119">TCVDHCQGNSDCGAGEQCIKKGCNRVCSSVQDKDKSTQPCPGICVEECQGSWDCPLGRWCVNTGCGHICVSFRNLDGQRPGICPLLPKGSFGTCAEMCRGDQFCPLGQKCCSNGCGHVCTAVRAEPYWVSSLEEDAQRSDN</sequence>
<dbReference type="SMART" id="SM00217">
    <property type="entry name" value="WAP"/>
    <property type="match status" value="1"/>
</dbReference>
<dbReference type="GO" id="GO:0019731">
    <property type="term" value="P:antibacterial humoral response"/>
    <property type="evidence" value="ECO:0007669"/>
    <property type="project" value="TreeGrafter"/>
</dbReference>
<keyword evidence="4" id="KW-1185">Reference proteome</keyword>
<dbReference type="Gene3D" id="3.30.40.170">
    <property type="match status" value="1"/>
</dbReference>
<protein>
    <recommendedName>
        <fullName evidence="2">WAP domain-containing protein</fullName>
    </recommendedName>
</protein>
<dbReference type="Pfam" id="PF00095">
    <property type="entry name" value="WAP"/>
    <property type="match status" value="1"/>
</dbReference>
<comment type="caution">
    <text evidence="3">The sequence shown here is derived from an EMBL/GenBank/DDBJ whole genome shotgun (WGS) entry which is preliminary data.</text>
</comment>
<dbReference type="Proteomes" id="UP000437017">
    <property type="component" value="Unassembled WGS sequence"/>
</dbReference>